<dbReference type="InterPro" id="IPR003959">
    <property type="entry name" value="ATPase_AAA_core"/>
</dbReference>
<keyword evidence="2" id="KW-0547">Nucleotide-binding</keyword>
<evidence type="ECO:0000256" key="2">
    <source>
        <dbReference type="ARBA" id="ARBA00022741"/>
    </source>
</evidence>
<feature type="domain" description="AAA+ ATPase" evidence="4">
    <location>
        <begin position="38"/>
        <end position="150"/>
    </location>
</feature>
<keyword evidence="6" id="KW-1185">Reference proteome</keyword>
<dbReference type="InterPro" id="IPR051314">
    <property type="entry name" value="AAA_ATPase_RarA/MGS1/WRNIP1"/>
</dbReference>
<dbReference type="InterPro" id="IPR021886">
    <property type="entry name" value="MgsA_C"/>
</dbReference>
<sequence>MLDSLALRMRPQTIEQVIGQEHLVGPGKIIRRMVEANRLSSMILYGPPGIGKTSIASAIAGTTKYAFRTFNATVDSKKRLQEIAEEAKFSGGLILLLDEIHRLDKTKQDFLLPLLENGLIVMIGATTENPFFSVTPAIRSRVQIFELEPLTNQDIKAALETALADSKRGFDFPVELDAEALDFIANSTNGDLRSAFNSLDLAVLSTPADDEGSRHITLDIMENSLQKSYISMDKDGDSHYDVLSALQKSIRGSDVNASLHYAARLIEAGDLPSLARRLTVIAYEDIGLANPEAQMHTLAALDAAQKIGFPEARILIANIVIDLALSPKSNSAYLAMDAALADLRKSGNLPIPRHLRDGHYAGSKELGNAQDYLYPHNYPEKWVKQDYLPDKLKNANYFKPNETGKYERALANTQEKIEHLKKM</sequence>
<dbReference type="Pfam" id="PF12002">
    <property type="entry name" value="MgsA_C"/>
    <property type="match status" value="1"/>
</dbReference>
<dbReference type="SUPFAM" id="SSF48019">
    <property type="entry name" value="post-AAA+ oligomerization domain-like"/>
    <property type="match status" value="1"/>
</dbReference>
<dbReference type="InterPro" id="IPR027417">
    <property type="entry name" value="P-loop_NTPase"/>
</dbReference>
<gene>
    <name evidence="5" type="ORF">C4K46_07110</name>
</gene>
<reference evidence="5 6" key="1">
    <citation type="submission" date="2018-02" db="EMBL/GenBank/DDBJ databases">
        <title>Draft genome sequence of Streptococcus oricebi CCUG 70868T type strain.</title>
        <authorList>
            <person name="Mendez V."/>
            <person name="Salva-Serra F."/>
            <person name="Jaen-Luchoro D."/>
            <person name="Gonzales-Siles L."/>
            <person name="Karlsson R."/>
            <person name="Engstrom-Jakobsson H."/>
            <person name="Busquets A."/>
            <person name="Gomila M."/>
            <person name="Pineiro-Iglesias B."/>
            <person name="Bennasar-Figueras A."/>
            <person name="Seeger M."/>
            <person name="Moore E."/>
        </authorList>
    </citation>
    <scope>NUCLEOTIDE SEQUENCE [LARGE SCALE GENOMIC DNA]</scope>
    <source>
        <strain evidence="5 6">CCUG 70868</strain>
    </source>
</reference>
<evidence type="ECO:0000256" key="3">
    <source>
        <dbReference type="ARBA" id="ARBA00022840"/>
    </source>
</evidence>
<dbReference type="RefSeq" id="WP_209628214.1">
    <property type="nucleotide sequence ID" value="NZ_PRDG01000004.1"/>
</dbReference>
<dbReference type="PANTHER" id="PTHR13779:SF7">
    <property type="entry name" value="ATPASE WRNIP1"/>
    <property type="match status" value="1"/>
</dbReference>
<dbReference type="EMBL" id="PRDG01000004">
    <property type="protein sequence ID" value="MBP2623709.1"/>
    <property type="molecule type" value="Genomic_DNA"/>
</dbReference>
<dbReference type="SMART" id="SM00382">
    <property type="entry name" value="AAA"/>
    <property type="match status" value="1"/>
</dbReference>
<dbReference type="Pfam" id="PF16193">
    <property type="entry name" value="AAA_assoc_2"/>
    <property type="match status" value="1"/>
</dbReference>
<keyword evidence="3" id="KW-0067">ATP-binding</keyword>
<comment type="similarity">
    <text evidence="1">Belongs to the AAA ATPase family. RarA/MGS1/WRNIP1 subfamily.</text>
</comment>
<name>A0ABS5B4E5_9STRE</name>
<evidence type="ECO:0000256" key="1">
    <source>
        <dbReference type="ARBA" id="ARBA00008959"/>
    </source>
</evidence>
<proteinExistence type="inferred from homology"/>
<dbReference type="SUPFAM" id="SSF52540">
    <property type="entry name" value="P-loop containing nucleoside triphosphate hydrolases"/>
    <property type="match status" value="1"/>
</dbReference>
<organism evidence="5 6">
    <name type="scientific">Streptococcus oricebi</name>
    <dbReference type="NCBI Taxonomy" id="1547447"/>
    <lineage>
        <taxon>Bacteria</taxon>
        <taxon>Bacillati</taxon>
        <taxon>Bacillota</taxon>
        <taxon>Bacilli</taxon>
        <taxon>Lactobacillales</taxon>
        <taxon>Streptococcaceae</taxon>
        <taxon>Streptococcus</taxon>
    </lineage>
</organism>
<evidence type="ECO:0000259" key="4">
    <source>
        <dbReference type="SMART" id="SM00382"/>
    </source>
</evidence>
<dbReference type="CDD" id="cd00009">
    <property type="entry name" value="AAA"/>
    <property type="match status" value="1"/>
</dbReference>
<comment type="caution">
    <text evidence="5">The sequence shown here is derived from an EMBL/GenBank/DDBJ whole genome shotgun (WGS) entry which is preliminary data.</text>
</comment>
<dbReference type="InterPro" id="IPR008921">
    <property type="entry name" value="DNA_pol3_clamp-load_cplx_C"/>
</dbReference>
<protein>
    <submittedName>
        <fullName evidence="5">Replication-associated recombination protein A</fullName>
    </submittedName>
</protein>
<dbReference type="Gene3D" id="1.20.272.10">
    <property type="match status" value="1"/>
</dbReference>
<dbReference type="Gene3D" id="1.10.3710.10">
    <property type="entry name" value="DNA polymerase III clamp loader subunits, C-terminal domain"/>
    <property type="match status" value="1"/>
</dbReference>
<evidence type="ECO:0000313" key="6">
    <source>
        <dbReference type="Proteomes" id="UP001519296"/>
    </source>
</evidence>
<dbReference type="InterPro" id="IPR003593">
    <property type="entry name" value="AAA+_ATPase"/>
</dbReference>
<dbReference type="Gene3D" id="3.40.50.300">
    <property type="entry name" value="P-loop containing nucleotide triphosphate hydrolases"/>
    <property type="match status" value="1"/>
</dbReference>
<dbReference type="Proteomes" id="UP001519296">
    <property type="component" value="Unassembled WGS sequence"/>
</dbReference>
<dbReference type="Gene3D" id="1.10.8.60">
    <property type="match status" value="1"/>
</dbReference>
<dbReference type="CDD" id="cd18139">
    <property type="entry name" value="HLD_clamp_RarA"/>
    <property type="match status" value="1"/>
</dbReference>
<dbReference type="Pfam" id="PF00004">
    <property type="entry name" value="AAA"/>
    <property type="match status" value="1"/>
</dbReference>
<dbReference type="InterPro" id="IPR032423">
    <property type="entry name" value="AAA_assoc_2"/>
</dbReference>
<dbReference type="PANTHER" id="PTHR13779">
    <property type="entry name" value="WERNER HELICASE-INTERACTING PROTEIN 1 FAMILY MEMBER"/>
    <property type="match status" value="1"/>
</dbReference>
<evidence type="ECO:0000313" key="5">
    <source>
        <dbReference type="EMBL" id="MBP2623709.1"/>
    </source>
</evidence>
<accession>A0ABS5B4E5</accession>